<comment type="similarity">
    <text evidence="2">Belongs to the IQD family.</text>
</comment>
<name>A0A2Z6P6E7_TRISU</name>
<dbReference type="Pfam" id="PF13178">
    <property type="entry name" value="DUF4005"/>
    <property type="match status" value="1"/>
</dbReference>
<keyword evidence="1" id="KW-0112">Calmodulin-binding</keyword>
<dbReference type="InterPro" id="IPR025064">
    <property type="entry name" value="DUF4005"/>
</dbReference>
<keyword evidence="7" id="KW-1185">Reference proteome</keyword>
<feature type="compositionally biased region" description="Low complexity" evidence="4">
    <location>
        <begin position="380"/>
        <end position="390"/>
    </location>
</feature>
<evidence type="ECO:0000256" key="2">
    <source>
        <dbReference type="ARBA" id="ARBA00024341"/>
    </source>
</evidence>
<dbReference type="PROSITE" id="PS50096">
    <property type="entry name" value="IQ"/>
    <property type="match status" value="2"/>
</dbReference>
<dbReference type="GO" id="GO:0005516">
    <property type="term" value="F:calmodulin binding"/>
    <property type="evidence" value="ECO:0007669"/>
    <property type="project" value="UniProtKB-KW"/>
</dbReference>
<dbReference type="PANTHER" id="PTHR32295">
    <property type="entry name" value="IQ-DOMAIN 5-RELATED"/>
    <property type="match status" value="1"/>
</dbReference>
<dbReference type="AlphaFoldDB" id="A0A2Z6P6E7"/>
<evidence type="ECO:0000313" key="6">
    <source>
        <dbReference type="EMBL" id="GAU44062.1"/>
    </source>
</evidence>
<dbReference type="OrthoDB" id="1915057at2759"/>
<sequence>MGKKGSSWFSSVKKVFKSSSKDLPVPENKKEKEENWQHEAAEEVSLEHFPAYSSPDITNEGSTTSTPMTEEINHAIAYAVATATAAEAAVTAAQAAARVVRLAGYGRNYREEKATILIQSYYRGYLARRALRALKGLVRLQALVRGHNVRKQAQMTMRCMQALVRVQGRVRARRLQLTNEKHHRTLEEKHPVTMFDTCGWDYRRQSSHKIKENDFRKHGTTMNKDKALQYAFNNQQQQKQYLHIDPSVDDIESFGNERERAQLDWNWLERWMLTQSHNVRPVGLGPLGTPPYTPTDDMSEEKTVEMDIAAPRDSIHANMGLMNQESHDLSPIAKHHQRHHSGGVPSYMAPTQSAKAKIRRQGPLKHRASFGSYWNSSLRSPPSGLGYDSSGSGGGATAAHPITRSPSPKINGVRLQSKRITGVSPDNVGVEDWPNHHGAHAWARFD</sequence>
<dbReference type="CDD" id="cd23767">
    <property type="entry name" value="IQCD"/>
    <property type="match status" value="1"/>
</dbReference>
<dbReference type="Proteomes" id="UP000242715">
    <property type="component" value="Unassembled WGS sequence"/>
</dbReference>
<evidence type="ECO:0000256" key="1">
    <source>
        <dbReference type="ARBA" id="ARBA00022860"/>
    </source>
</evidence>
<comment type="subunit">
    <text evidence="3">Binds to multiple calmodulin (CaM) in the presence of Ca(2+) and CaM-like proteins.</text>
</comment>
<dbReference type="SMART" id="SM00015">
    <property type="entry name" value="IQ"/>
    <property type="match status" value="2"/>
</dbReference>
<gene>
    <name evidence="6" type="ORF">TSUD_399610</name>
</gene>
<dbReference type="InterPro" id="IPR000048">
    <property type="entry name" value="IQ_motif_EF-hand-BS"/>
</dbReference>
<feature type="domain" description="DUF4005" evidence="5">
    <location>
        <begin position="330"/>
        <end position="367"/>
    </location>
</feature>
<evidence type="ECO:0000256" key="3">
    <source>
        <dbReference type="ARBA" id="ARBA00024378"/>
    </source>
</evidence>
<evidence type="ECO:0000256" key="4">
    <source>
        <dbReference type="SAM" id="MobiDB-lite"/>
    </source>
</evidence>
<reference evidence="7" key="1">
    <citation type="journal article" date="2017" name="Front. Plant Sci.">
        <title>Climate Clever Clovers: New Paradigm to Reduce the Environmental Footprint of Ruminants by Breeding Low Methanogenic Forages Utilizing Haplotype Variation.</title>
        <authorList>
            <person name="Kaur P."/>
            <person name="Appels R."/>
            <person name="Bayer P.E."/>
            <person name="Keeble-Gagnere G."/>
            <person name="Wang J."/>
            <person name="Hirakawa H."/>
            <person name="Shirasawa K."/>
            <person name="Vercoe P."/>
            <person name="Stefanova K."/>
            <person name="Durmic Z."/>
            <person name="Nichols P."/>
            <person name="Revell C."/>
            <person name="Isobe S.N."/>
            <person name="Edwards D."/>
            <person name="Erskine W."/>
        </authorList>
    </citation>
    <scope>NUCLEOTIDE SEQUENCE [LARGE SCALE GENOMIC DNA]</scope>
    <source>
        <strain evidence="7">cv. Daliak</strain>
    </source>
</reference>
<organism evidence="6 7">
    <name type="scientific">Trifolium subterraneum</name>
    <name type="common">Subterranean clover</name>
    <dbReference type="NCBI Taxonomy" id="3900"/>
    <lineage>
        <taxon>Eukaryota</taxon>
        <taxon>Viridiplantae</taxon>
        <taxon>Streptophyta</taxon>
        <taxon>Embryophyta</taxon>
        <taxon>Tracheophyta</taxon>
        <taxon>Spermatophyta</taxon>
        <taxon>Magnoliopsida</taxon>
        <taxon>eudicotyledons</taxon>
        <taxon>Gunneridae</taxon>
        <taxon>Pentapetalae</taxon>
        <taxon>rosids</taxon>
        <taxon>fabids</taxon>
        <taxon>Fabales</taxon>
        <taxon>Fabaceae</taxon>
        <taxon>Papilionoideae</taxon>
        <taxon>50 kb inversion clade</taxon>
        <taxon>NPAAA clade</taxon>
        <taxon>Hologalegina</taxon>
        <taxon>IRL clade</taxon>
        <taxon>Trifolieae</taxon>
        <taxon>Trifolium</taxon>
    </lineage>
</organism>
<feature type="region of interest" description="Disordered" evidence="4">
    <location>
        <begin position="16"/>
        <end position="39"/>
    </location>
</feature>
<dbReference type="EMBL" id="DF974011">
    <property type="protein sequence ID" value="GAU44062.1"/>
    <property type="molecule type" value="Genomic_DNA"/>
</dbReference>
<feature type="compositionally biased region" description="Basic and acidic residues" evidence="4">
    <location>
        <begin position="27"/>
        <end position="39"/>
    </location>
</feature>
<evidence type="ECO:0000259" key="5">
    <source>
        <dbReference type="Pfam" id="PF13178"/>
    </source>
</evidence>
<feature type="region of interest" description="Disordered" evidence="4">
    <location>
        <begin position="380"/>
        <end position="411"/>
    </location>
</feature>
<proteinExistence type="inferred from homology"/>
<evidence type="ECO:0000313" key="7">
    <source>
        <dbReference type="Proteomes" id="UP000242715"/>
    </source>
</evidence>
<protein>
    <recommendedName>
        <fullName evidence="5">DUF4005 domain-containing protein</fullName>
    </recommendedName>
</protein>
<accession>A0A2Z6P6E7</accession>
<dbReference type="PANTHER" id="PTHR32295:SF233">
    <property type="entry name" value="IQ CALMODULIN-BINDING MOTIF PROTEIN"/>
    <property type="match status" value="1"/>
</dbReference>
<dbReference type="Gene3D" id="1.20.5.190">
    <property type="match status" value="1"/>
</dbReference>
<dbReference type="Pfam" id="PF00612">
    <property type="entry name" value="IQ"/>
    <property type="match status" value="2"/>
</dbReference>